<evidence type="ECO:0000256" key="2">
    <source>
        <dbReference type="ARBA" id="ARBA00022771"/>
    </source>
</evidence>
<feature type="compositionally biased region" description="Basic and acidic residues" evidence="5">
    <location>
        <begin position="108"/>
        <end position="121"/>
    </location>
</feature>
<reference evidence="8" key="3">
    <citation type="submission" date="2025-09" db="UniProtKB">
        <authorList>
            <consortium name="Ensembl"/>
        </authorList>
    </citation>
    <scope>IDENTIFICATION</scope>
</reference>
<name>A0A8C7PGF0_ONCMY</name>
<feature type="compositionally biased region" description="Polar residues" evidence="5">
    <location>
        <begin position="452"/>
        <end position="471"/>
    </location>
</feature>
<dbReference type="InterPro" id="IPR043145">
    <property type="entry name" value="Znf_ZZ_sf"/>
</dbReference>
<feature type="domain" description="ZZ-type" evidence="7">
    <location>
        <begin position="217"/>
        <end position="269"/>
    </location>
</feature>
<dbReference type="SMART" id="SM00184">
    <property type="entry name" value="RING"/>
    <property type="match status" value="2"/>
</dbReference>
<dbReference type="Gene3D" id="3.30.40.10">
    <property type="entry name" value="Zinc/RING finger domain, C3HC4 (zinc finger)"/>
    <property type="match status" value="2"/>
</dbReference>
<evidence type="ECO:0000256" key="5">
    <source>
        <dbReference type="SAM" id="MobiDB-lite"/>
    </source>
</evidence>
<dbReference type="PANTHER" id="PTHR21540:SF3">
    <property type="entry name" value="E3 UBIQUITIN-PROTEIN LIGASE ZSWIM2"/>
    <property type="match status" value="1"/>
</dbReference>
<dbReference type="GO" id="GO:0061630">
    <property type="term" value="F:ubiquitin protein ligase activity"/>
    <property type="evidence" value="ECO:0007669"/>
    <property type="project" value="InterPro"/>
</dbReference>
<dbReference type="Gene3D" id="3.30.60.90">
    <property type="match status" value="1"/>
</dbReference>
<dbReference type="PROSITE" id="PS50135">
    <property type="entry name" value="ZF_ZZ_2"/>
    <property type="match status" value="1"/>
</dbReference>
<proteinExistence type="predicted"/>
<dbReference type="Proteomes" id="UP000694395">
    <property type="component" value="Chromosome 7"/>
</dbReference>
<dbReference type="Ensembl" id="ENSOMYT00000024637.2">
    <property type="protein sequence ID" value="ENSOMYP00000022474.2"/>
    <property type="gene ID" value="ENSOMYG00000010719.2"/>
</dbReference>
<sequence>MFRKTVWKNTVSDAVSWHQDEALNTTMFILKEYGPTGFLLKEEGEPKNFKVFLGDPHTVLLRKFRLPREHEYCFQQVLVERQILELLQGLHRSRTPRPVHPPCSEADPNPRPDPAEGDGGVRQKEIEAEDVCPICQEELLGKRLPVSYCRFGCGNNVHISCMKVWADHQARPEGEGEAMVKCPLCREDFGPVKLLLEQVRNVAKLHTAAERERPDRHLGVLCNNCRVCPITGKCFKCTVCRYYHLCEDCIRRCCHPQHAFAIRLRSGCPWVSVCSTHWVNHSDPLPEHLVRSLLSVRVRRGCPLLDPGQQCRICLKSFQQGQQARHLPCHHRFHTDCVDPLLRRSNSCPLDGYVIYNPLTWSSGGGKGTPKLASSLDHPKLSEQHRLELFVPGVALLDRAARVVPSLSMFSSEGSADTLVPLPQDTMVVGLQGLSINTVNIENVSRVRLGRTKSSSSTKSLAQNNATSTNRLGGVSGGTGRAQPSLFVGVNRSDMTAAAAQTRAVITLWRARPQWKRRPRVPRPSTGDSQQATGLRMTGVLINAPHQGEKE</sequence>
<evidence type="ECO:0000256" key="1">
    <source>
        <dbReference type="ARBA" id="ARBA00022723"/>
    </source>
</evidence>
<dbReference type="GO" id="GO:0008270">
    <property type="term" value="F:zinc ion binding"/>
    <property type="evidence" value="ECO:0007669"/>
    <property type="project" value="UniProtKB-KW"/>
</dbReference>
<feature type="domain" description="RING-type" evidence="6">
    <location>
        <begin position="311"/>
        <end position="351"/>
    </location>
</feature>
<evidence type="ECO:0000313" key="9">
    <source>
        <dbReference type="Proteomes" id="UP000694395"/>
    </source>
</evidence>
<accession>A0A8C7PGF0</accession>
<dbReference type="PANTHER" id="PTHR21540">
    <property type="entry name" value="RING FINGER AND SWIM DOMAIN-CONTAINING PROTEIN 2"/>
    <property type="match status" value="1"/>
</dbReference>
<evidence type="ECO:0000313" key="8">
    <source>
        <dbReference type="Ensembl" id="ENSOMYP00000022474.2"/>
    </source>
</evidence>
<dbReference type="InterPro" id="IPR013083">
    <property type="entry name" value="Znf_RING/FYVE/PHD"/>
</dbReference>
<dbReference type="PROSITE" id="PS50089">
    <property type="entry name" value="ZF_RING_2"/>
    <property type="match status" value="2"/>
</dbReference>
<reference evidence="8" key="2">
    <citation type="submission" date="2025-08" db="UniProtKB">
        <authorList>
            <consortium name="Ensembl"/>
        </authorList>
    </citation>
    <scope>IDENTIFICATION</scope>
</reference>
<reference evidence="8" key="1">
    <citation type="submission" date="2020-07" db="EMBL/GenBank/DDBJ databases">
        <title>A long reads based de novo assembly of the rainbow trout Arlee double haploid line genome.</title>
        <authorList>
            <person name="Gao G."/>
            <person name="Palti Y."/>
        </authorList>
    </citation>
    <scope>NUCLEOTIDE SEQUENCE [LARGE SCALE GENOMIC DNA]</scope>
</reference>
<dbReference type="AlphaFoldDB" id="A0A8C7PGF0"/>
<keyword evidence="9" id="KW-1185">Reference proteome</keyword>
<dbReference type="GeneTree" id="ENSGT00390000006826"/>
<protein>
    <submittedName>
        <fullName evidence="8">Zinc finger, SWIM-type containing 2</fullName>
    </submittedName>
</protein>
<feature type="domain" description="RING-type" evidence="6">
    <location>
        <begin position="132"/>
        <end position="186"/>
    </location>
</feature>
<keyword evidence="3" id="KW-0862">Zinc</keyword>
<evidence type="ECO:0000259" key="7">
    <source>
        <dbReference type="PROSITE" id="PS50135"/>
    </source>
</evidence>
<evidence type="ECO:0000256" key="4">
    <source>
        <dbReference type="PROSITE-ProRule" id="PRU00228"/>
    </source>
</evidence>
<dbReference type="Pfam" id="PF13639">
    <property type="entry name" value="zf-RING_2"/>
    <property type="match status" value="1"/>
</dbReference>
<dbReference type="SUPFAM" id="SSF57850">
    <property type="entry name" value="RING/U-box"/>
    <property type="match status" value="3"/>
</dbReference>
<dbReference type="InterPro" id="IPR000433">
    <property type="entry name" value="Znf_ZZ"/>
</dbReference>
<evidence type="ECO:0000259" key="6">
    <source>
        <dbReference type="PROSITE" id="PS50089"/>
    </source>
</evidence>
<keyword evidence="2 4" id="KW-0863">Zinc-finger</keyword>
<dbReference type="CDD" id="cd16494">
    <property type="entry name" value="RING-CH-C4HC3_ZSWM2"/>
    <property type="match status" value="1"/>
</dbReference>
<evidence type="ECO:0000256" key="3">
    <source>
        <dbReference type="ARBA" id="ARBA00022833"/>
    </source>
</evidence>
<dbReference type="InterPro" id="IPR001841">
    <property type="entry name" value="Znf_RING"/>
</dbReference>
<dbReference type="InterPro" id="IPR039903">
    <property type="entry name" value="Zswim2"/>
</dbReference>
<keyword evidence="1" id="KW-0479">Metal-binding</keyword>
<feature type="region of interest" description="Disordered" evidence="5">
    <location>
        <begin position="94"/>
        <end position="121"/>
    </location>
</feature>
<organism evidence="8 9">
    <name type="scientific">Oncorhynchus mykiss</name>
    <name type="common">Rainbow trout</name>
    <name type="synonym">Salmo gairdneri</name>
    <dbReference type="NCBI Taxonomy" id="8022"/>
    <lineage>
        <taxon>Eukaryota</taxon>
        <taxon>Metazoa</taxon>
        <taxon>Chordata</taxon>
        <taxon>Craniata</taxon>
        <taxon>Vertebrata</taxon>
        <taxon>Euteleostomi</taxon>
        <taxon>Actinopterygii</taxon>
        <taxon>Neopterygii</taxon>
        <taxon>Teleostei</taxon>
        <taxon>Protacanthopterygii</taxon>
        <taxon>Salmoniformes</taxon>
        <taxon>Salmonidae</taxon>
        <taxon>Salmoninae</taxon>
        <taxon>Oncorhynchus</taxon>
    </lineage>
</organism>
<feature type="region of interest" description="Disordered" evidence="5">
    <location>
        <begin position="450"/>
        <end position="480"/>
    </location>
</feature>